<feature type="transmembrane region" description="Helical" evidence="7">
    <location>
        <begin position="450"/>
        <end position="471"/>
    </location>
</feature>
<keyword evidence="4 7" id="KW-1133">Transmembrane helix</keyword>
<dbReference type="PROSITE" id="PS00216">
    <property type="entry name" value="SUGAR_TRANSPORT_1"/>
    <property type="match status" value="1"/>
</dbReference>
<keyword evidence="5 7" id="KW-0472">Membrane</keyword>
<organism evidence="9 10">
    <name type="scientific">Exophiala spinifera</name>
    <dbReference type="NCBI Taxonomy" id="91928"/>
    <lineage>
        <taxon>Eukaryota</taxon>
        <taxon>Fungi</taxon>
        <taxon>Dikarya</taxon>
        <taxon>Ascomycota</taxon>
        <taxon>Pezizomycotina</taxon>
        <taxon>Eurotiomycetes</taxon>
        <taxon>Chaetothyriomycetidae</taxon>
        <taxon>Chaetothyriales</taxon>
        <taxon>Herpotrichiellaceae</taxon>
        <taxon>Exophiala</taxon>
    </lineage>
</organism>
<keyword evidence="2" id="KW-0813">Transport</keyword>
<evidence type="ECO:0000256" key="4">
    <source>
        <dbReference type="ARBA" id="ARBA00022989"/>
    </source>
</evidence>
<name>A0A0D2BQX1_9EURO</name>
<dbReference type="AlphaFoldDB" id="A0A0D2BQX1"/>
<reference evidence="9 10" key="1">
    <citation type="submission" date="2015-01" db="EMBL/GenBank/DDBJ databases">
        <title>The Genome Sequence of Exophiala spinifera CBS89968.</title>
        <authorList>
            <consortium name="The Broad Institute Genomics Platform"/>
            <person name="Cuomo C."/>
            <person name="de Hoog S."/>
            <person name="Gorbushina A."/>
            <person name="Stielow B."/>
            <person name="Teixiera M."/>
            <person name="Abouelleil A."/>
            <person name="Chapman S.B."/>
            <person name="Priest M."/>
            <person name="Young S.K."/>
            <person name="Wortman J."/>
            <person name="Nusbaum C."/>
            <person name="Birren B."/>
        </authorList>
    </citation>
    <scope>NUCLEOTIDE SEQUENCE [LARGE SCALE GENOMIC DNA]</scope>
    <source>
        <strain evidence="9 10">CBS 89968</strain>
    </source>
</reference>
<dbReference type="Pfam" id="PF06609">
    <property type="entry name" value="TRI12"/>
    <property type="match status" value="1"/>
</dbReference>
<feature type="transmembrane region" description="Helical" evidence="7">
    <location>
        <begin position="32"/>
        <end position="59"/>
    </location>
</feature>
<feature type="transmembrane region" description="Helical" evidence="7">
    <location>
        <begin position="262"/>
        <end position="279"/>
    </location>
</feature>
<evidence type="ECO:0000256" key="1">
    <source>
        <dbReference type="ARBA" id="ARBA00004141"/>
    </source>
</evidence>
<dbReference type="OrthoDB" id="2587356at2759"/>
<feature type="transmembrane region" description="Helical" evidence="7">
    <location>
        <begin position="355"/>
        <end position="380"/>
    </location>
</feature>
<keyword evidence="3 7" id="KW-0812">Transmembrane</keyword>
<evidence type="ECO:0000256" key="2">
    <source>
        <dbReference type="ARBA" id="ARBA00022448"/>
    </source>
</evidence>
<feature type="transmembrane region" description="Helical" evidence="7">
    <location>
        <begin position="156"/>
        <end position="177"/>
    </location>
</feature>
<dbReference type="PANTHER" id="PTHR23501:SF195">
    <property type="entry name" value="PEP5"/>
    <property type="match status" value="1"/>
</dbReference>
<feature type="transmembrane region" description="Helical" evidence="7">
    <location>
        <begin position="98"/>
        <end position="114"/>
    </location>
</feature>
<dbReference type="HOGENOM" id="CLU_000960_25_1_1"/>
<dbReference type="SUPFAM" id="SSF103473">
    <property type="entry name" value="MFS general substrate transporter"/>
    <property type="match status" value="1"/>
</dbReference>
<dbReference type="VEuPathDB" id="FungiDB:PV08_08747"/>
<feature type="transmembrane region" description="Helical" evidence="7">
    <location>
        <begin position="300"/>
        <end position="320"/>
    </location>
</feature>
<evidence type="ECO:0000256" key="6">
    <source>
        <dbReference type="SAM" id="MobiDB-lite"/>
    </source>
</evidence>
<evidence type="ECO:0000256" key="3">
    <source>
        <dbReference type="ARBA" id="ARBA00022692"/>
    </source>
</evidence>
<feature type="region of interest" description="Disordered" evidence="6">
    <location>
        <begin position="1"/>
        <end position="23"/>
    </location>
</feature>
<evidence type="ECO:0000313" key="10">
    <source>
        <dbReference type="Proteomes" id="UP000053328"/>
    </source>
</evidence>
<proteinExistence type="predicted"/>
<dbReference type="Gene3D" id="1.20.1250.20">
    <property type="entry name" value="MFS general substrate transporter like domains"/>
    <property type="match status" value="1"/>
</dbReference>
<dbReference type="InterPro" id="IPR036259">
    <property type="entry name" value="MFS_trans_sf"/>
</dbReference>
<dbReference type="PANTHER" id="PTHR23501">
    <property type="entry name" value="MAJOR FACILITATOR SUPERFAMILY"/>
    <property type="match status" value="1"/>
</dbReference>
<feature type="transmembrane region" description="Helical" evidence="7">
    <location>
        <begin position="189"/>
        <end position="209"/>
    </location>
</feature>
<keyword evidence="10" id="KW-1185">Reference proteome</keyword>
<dbReference type="InterPro" id="IPR010573">
    <property type="entry name" value="MFS_Str1/Tri12-like"/>
</dbReference>
<dbReference type="EMBL" id="KN847497">
    <property type="protein sequence ID" value="KIW13559.1"/>
    <property type="molecule type" value="Genomic_DNA"/>
</dbReference>
<feature type="transmembrane region" description="Helical" evidence="7">
    <location>
        <begin position="540"/>
        <end position="559"/>
    </location>
</feature>
<dbReference type="InterPro" id="IPR005829">
    <property type="entry name" value="Sugar_transporter_CS"/>
</dbReference>
<feature type="compositionally biased region" description="Basic and acidic residues" evidence="6">
    <location>
        <begin position="1"/>
        <end position="13"/>
    </location>
</feature>
<comment type="subcellular location">
    <subcellularLocation>
        <location evidence="1">Membrane</location>
        <topology evidence="1">Multi-pass membrane protein</topology>
    </subcellularLocation>
</comment>
<feature type="transmembrane region" description="Helical" evidence="7">
    <location>
        <begin position="418"/>
        <end position="438"/>
    </location>
</feature>
<evidence type="ECO:0000313" key="9">
    <source>
        <dbReference type="EMBL" id="KIW13559.1"/>
    </source>
</evidence>
<dbReference type="RefSeq" id="XP_016233775.1">
    <property type="nucleotide sequence ID" value="XM_016383072.1"/>
</dbReference>
<dbReference type="GO" id="GO:0005886">
    <property type="term" value="C:plasma membrane"/>
    <property type="evidence" value="ECO:0007669"/>
    <property type="project" value="TreeGrafter"/>
</dbReference>
<dbReference type="Proteomes" id="UP000053328">
    <property type="component" value="Unassembled WGS sequence"/>
</dbReference>
<sequence length="591" mass="62836">MEDDKHHDVEEHSIAPPVEQESPEAHVHAKTYLIILAMFIVNLTSVTCLVTAGAFGQVLTAVVGGADKSNWIVGAISLPMAVLSAPVAQAADYWGRRWLLIVLTSMGFVGSLITSRCESIGVAIVGQSFIGLSFSCISLTFAIVSEVLPHRQRMTGQAVVNSASALGGIVGIYAAASLVTNHGPSGFRILWYLDAALYAVAVVITLFCYRPPPRELQKSLTSRQKLEKLDWIGGLLLTAGLILFCLGLSQARNPYTWDSAQVLVPICVSVPLLGAFALYEWKGTGEGIANHQLFSRGRNFGLALACIFLEGFIFTVRSLLRESIASRKAKLVSLVQPTNIYLPFMLESVYGRTPLLMATNVTVLQIIYGVASFAAALYCYRYRRLRIVIVAAYLFLTAYNAGMAALDEDDSNAAWGVPFLAGVPIGLALCALVAVAQFSTPPDLISVTSGLLVAARAVGVTTGTAAFGATFSSKLQSNLAPKVAEATLPLGLPLTSLPLLLQALAAHDEEALMGIPGVTPAILAAGVKGVKQGYVVAFRTVWIVAAAVAAGGLVLSFFFQDRKEDFNNRIDAPAESEDALYGEALHKGTTA</sequence>
<feature type="domain" description="Major facilitator superfamily (MFS) profile" evidence="8">
    <location>
        <begin position="30"/>
        <end position="564"/>
    </location>
</feature>
<feature type="transmembrane region" description="Helical" evidence="7">
    <location>
        <begin position="71"/>
        <end position="91"/>
    </location>
</feature>
<evidence type="ECO:0000256" key="7">
    <source>
        <dbReference type="SAM" id="Phobius"/>
    </source>
</evidence>
<feature type="transmembrane region" description="Helical" evidence="7">
    <location>
        <begin position="229"/>
        <end position="250"/>
    </location>
</feature>
<feature type="transmembrane region" description="Helical" evidence="7">
    <location>
        <begin position="387"/>
        <end position="406"/>
    </location>
</feature>
<dbReference type="PROSITE" id="PS50850">
    <property type="entry name" value="MFS"/>
    <property type="match status" value="1"/>
</dbReference>
<evidence type="ECO:0000256" key="5">
    <source>
        <dbReference type="ARBA" id="ARBA00023136"/>
    </source>
</evidence>
<evidence type="ECO:0000259" key="8">
    <source>
        <dbReference type="PROSITE" id="PS50850"/>
    </source>
</evidence>
<dbReference type="GeneID" id="27335830"/>
<gene>
    <name evidence="9" type="ORF">PV08_08747</name>
</gene>
<protein>
    <recommendedName>
        <fullName evidence="8">Major facilitator superfamily (MFS) profile domain-containing protein</fullName>
    </recommendedName>
</protein>
<feature type="transmembrane region" description="Helical" evidence="7">
    <location>
        <begin position="120"/>
        <end position="144"/>
    </location>
</feature>
<dbReference type="InterPro" id="IPR020846">
    <property type="entry name" value="MFS_dom"/>
</dbReference>
<dbReference type="GO" id="GO:0022857">
    <property type="term" value="F:transmembrane transporter activity"/>
    <property type="evidence" value="ECO:0007669"/>
    <property type="project" value="InterPro"/>
</dbReference>
<accession>A0A0D2BQX1</accession>